<accession>A0AAW3ZUS6</accession>
<dbReference type="AlphaFoldDB" id="A0AAW3ZUS6"/>
<protein>
    <submittedName>
        <fullName evidence="2">Prepilin-type N-terminal cleavage/methylation domain-containing protein</fullName>
    </submittedName>
</protein>
<dbReference type="RefSeq" id="WP_169999739.1">
    <property type="nucleotide sequence ID" value="NZ_CP012545.1"/>
</dbReference>
<evidence type="ECO:0000313" key="3">
    <source>
        <dbReference type="Proteomes" id="UP000650616"/>
    </source>
</evidence>
<dbReference type="EMBL" id="LIWG01000007">
    <property type="protein sequence ID" value="MBE3608334.1"/>
    <property type="molecule type" value="Genomic_DNA"/>
</dbReference>
<keyword evidence="1" id="KW-1133">Transmembrane helix</keyword>
<gene>
    <name evidence="2" type="ORF">CCAL9337_06310</name>
</gene>
<evidence type="ECO:0000256" key="1">
    <source>
        <dbReference type="SAM" id="Phobius"/>
    </source>
</evidence>
<keyword evidence="1" id="KW-0472">Membrane</keyword>
<reference evidence="2 3" key="1">
    <citation type="submission" date="2015-08" db="EMBL/GenBank/DDBJ databases">
        <title>Comparative genomics of the Campylobacter concisus group.</title>
        <authorList>
            <person name="Yee E."/>
            <person name="Chapman M.H."/>
            <person name="Huynh S."/>
            <person name="Bono J.L."/>
            <person name="On S.L."/>
            <person name="St Leger J."/>
            <person name="Foster G."/>
            <person name="Parker C.T."/>
            <person name="Miller W.G."/>
        </authorList>
    </citation>
    <scope>NUCLEOTIDE SEQUENCE [LARGE SCALE GENOMIC DNA]</scope>
    <source>
        <strain evidence="2 3">RM9337</strain>
    </source>
</reference>
<comment type="caution">
    <text evidence="2">The sequence shown here is derived from an EMBL/GenBank/DDBJ whole genome shotgun (WGS) entry which is preliminary data.</text>
</comment>
<keyword evidence="1" id="KW-0812">Transmembrane</keyword>
<dbReference type="NCBIfam" id="TIGR02532">
    <property type="entry name" value="IV_pilin_GFxxxE"/>
    <property type="match status" value="1"/>
</dbReference>
<name>A0AAW3ZUS6_9BACT</name>
<proteinExistence type="predicted"/>
<sequence>MKKAFSLIEVVLALIVVAIVSVSIPIIIKQTNVANTKALTQESILNAKTYMSLVLKSAFTCDYISENENTLVPIFNDTNFYESNSISGDGRRNFQPKTGANLDKACPESITNIKSIANFTGNVNMEATKERDYILSSTYNVTVSNFNSNNDIKRIDIKTKAYDKQSHETEVTLSGFAVNIGDSGLLNTKEWQ</sequence>
<organism evidence="2 3">
    <name type="scientific">Campylobacter californiensis</name>
    <dbReference type="NCBI Taxonomy" id="1032243"/>
    <lineage>
        <taxon>Bacteria</taxon>
        <taxon>Pseudomonadati</taxon>
        <taxon>Campylobacterota</taxon>
        <taxon>Epsilonproteobacteria</taxon>
        <taxon>Campylobacterales</taxon>
        <taxon>Campylobacteraceae</taxon>
        <taxon>Campylobacter</taxon>
    </lineage>
</organism>
<dbReference type="Proteomes" id="UP000650616">
    <property type="component" value="Unassembled WGS sequence"/>
</dbReference>
<keyword evidence="3" id="KW-1185">Reference proteome</keyword>
<dbReference type="InterPro" id="IPR012902">
    <property type="entry name" value="N_methyl_site"/>
</dbReference>
<evidence type="ECO:0000313" key="2">
    <source>
        <dbReference type="EMBL" id="MBE3608334.1"/>
    </source>
</evidence>
<feature type="transmembrane region" description="Helical" evidence="1">
    <location>
        <begin position="7"/>
        <end position="28"/>
    </location>
</feature>